<feature type="transmembrane region" description="Helical" evidence="1">
    <location>
        <begin position="86"/>
        <end position="104"/>
    </location>
</feature>
<feature type="transmembrane region" description="Helical" evidence="1">
    <location>
        <begin position="32"/>
        <end position="53"/>
    </location>
</feature>
<evidence type="ECO:0000313" key="3">
    <source>
        <dbReference type="Proteomes" id="UP000772566"/>
    </source>
</evidence>
<keyword evidence="1" id="KW-0472">Membrane</keyword>
<organism evidence="2 3">
    <name type="scientific">Lancefieldella parvula</name>
    <dbReference type="NCBI Taxonomy" id="1382"/>
    <lineage>
        <taxon>Bacteria</taxon>
        <taxon>Bacillati</taxon>
        <taxon>Actinomycetota</taxon>
        <taxon>Coriobacteriia</taxon>
        <taxon>Coriobacteriales</taxon>
        <taxon>Atopobiaceae</taxon>
        <taxon>Lancefieldella</taxon>
    </lineage>
</organism>
<sequence length="197" mass="20066">MSTENLNEVNTAGTETGSAEQAPRVVAVSKNAGVLDVTSLVLVAVLIAAGFILNLTVGKAISAIGIGPEFIISSFCLAILLLKPNAVQSLVIGLIAATVIQLTTSVPGADFVAEGAASLVMFAFTRSALADKPVMPAIGSFVTTLISGLIFAAIAIPAKGATIELFYVMLPVIVGTAFFNAIVVQVLAAPLKKVLGR</sequence>
<dbReference type="AlphaFoldDB" id="A0A930W3X0"/>
<accession>A0A930W3X0</accession>
<dbReference type="Proteomes" id="UP000772566">
    <property type="component" value="Unassembled WGS sequence"/>
</dbReference>
<evidence type="ECO:0000313" key="2">
    <source>
        <dbReference type="EMBL" id="MBF4809070.1"/>
    </source>
</evidence>
<evidence type="ECO:0000256" key="1">
    <source>
        <dbReference type="SAM" id="Phobius"/>
    </source>
</evidence>
<feature type="transmembrane region" description="Helical" evidence="1">
    <location>
        <begin position="135"/>
        <end position="158"/>
    </location>
</feature>
<feature type="transmembrane region" description="Helical" evidence="1">
    <location>
        <begin position="60"/>
        <end position="80"/>
    </location>
</feature>
<keyword evidence="1" id="KW-1133">Transmembrane helix</keyword>
<name>A0A930W3X0_9ACTN</name>
<proteinExistence type="predicted"/>
<gene>
    <name evidence="2" type="ORF">HXK23_02430</name>
</gene>
<reference evidence="2" key="1">
    <citation type="submission" date="2020-04" db="EMBL/GenBank/DDBJ databases">
        <title>Deep metagenomics examines the oral microbiome during advanced dental caries in children, revealing novel taxa and co-occurrences with host molecules.</title>
        <authorList>
            <person name="Baker J.L."/>
            <person name="Morton J.T."/>
            <person name="Dinis M."/>
            <person name="Alvarez R."/>
            <person name="Tran N.C."/>
            <person name="Knight R."/>
            <person name="Edlund A."/>
        </authorList>
    </citation>
    <scope>NUCLEOTIDE SEQUENCE</scope>
    <source>
        <strain evidence="2">JCVI_22A_bin.2</strain>
    </source>
</reference>
<feature type="transmembrane region" description="Helical" evidence="1">
    <location>
        <begin position="165"/>
        <end position="188"/>
    </location>
</feature>
<comment type="caution">
    <text evidence="2">The sequence shown here is derived from an EMBL/GenBank/DDBJ whole genome shotgun (WGS) entry which is preliminary data.</text>
</comment>
<protein>
    <submittedName>
        <fullName evidence="2">Uncharacterized protein</fullName>
    </submittedName>
</protein>
<keyword evidence="1" id="KW-0812">Transmembrane</keyword>
<dbReference type="EMBL" id="JABZGT010000101">
    <property type="protein sequence ID" value="MBF4809070.1"/>
    <property type="molecule type" value="Genomic_DNA"/>
</dbReference>